<evidence type="ECO:0000256" key="5">
    <source>
        <dbReference type="ARBA" id="ARBA00023136"/>
    </source>
</evidence>
<organism evidence="9 10">
    <name type="scientific">Streptomyces koyangensis</name>
    <dbReference type="NCBI Taxonomy" id="188770"/>
    <lineage>
        <taxon>Bacteria</taxon>
        <taxon>Bacillati</taxon>
        <taxon>Actinomycetota</taxon>
        <taxon>Actinomycetes</taxon>
        <taxon>Kitasatosporales</taxon>
        <taxon>Streptomycetaceae</taxon>
        <taxon>Streptomyces</taxon>
        <taxon>Streptomyces aurantiacus group</taxon>
    </lineage>
</organism>
<comment type="similarity">
    <text evidence="2">Belongs to the EamA transporter family.</text>
</comment>
<evidence type="ECO:0000256" key="3">
    <source>
        <dbReference type="ARBA" id="ARBA00022692"/>
    </source>
</evidence>
<evidence type="ECO:0000259" key="8">
    <source>
        <dbReference type="Pfam" id="PF00892"/>
    </source>
</evidence>
<accession>A0A385DC02</accession>
<evidence type="ECO:0000313" key="9">
    <source>
        <dbReference type="EMBL" id="AXQ55371.1"/>
    </source>
</evidence>
<feature type="transmembrane region" description="Helical" evidence="7">
    <location>
        <begin position="150"/>
        <end position="168"/>
    </location>
</feature>
<keyword evidence="4 7" id="KW-1133">Transmembrane helix</keyword>
<comment type="subcellular location">
    <subcellularLocation>
        <location evidence="1">Membrane</location>
        <topology evidence="1">Multi-pass membrane protein</topology>
    </subcellularLocation>
</comment>
<dbReference type="InterPro" id="IPR050638">
    <property type="entry name" value="AA-Vitamin_Transporters"/>
</dbReference>
<dbReference type="RefSeq" id="WP_117349336.1">
    <property type="nucleotide sequence ID" value="NZ_CP031742.1"/>
</dbReference>
<evidence type="ECO:0000256" key="7">
    <source>
        <dbReference type="SAM" id="Phobius"/>
    </source>
</evidence>
<proteinExistence type="inferred from homology"/>
<dbReference type="Proteomes" id="UP000259636">
    <property type="component" value="Chromosome"/>
</dbReference>
<feature type="transmembrane region" description="Helical" evidence="7">
    <location>
        <begin position="36"/>
        <end position="53"/>
    </location>
</feature>
<reference evidence="9 10" key="1">
    <citation type="submission" date="2018-08" db="EMBL/GenBank/DDBJ databases">
        <authorList>
            <person name="Ferrada E.E."/>
            <person name="Latorre B.A."/>
        </authorList>
    </citation>
    <scope>NUCLEOTIDE SEQUENCE [LARGE SCALE GENOMIC DNA]</scope>
    <source>
        <strain evidence="9 10">VK-A60T</strain>
    </source>
</reference>
<evidence type="ECO:0000313" key="10">
    <source>
        <dbReference type="Proteomes" id="UP000259636"/>
    </source>
</evidence>
<feature type="region of interest" description="Disordered" evidence="6">
    <location>
        <begin position="289"/>
        <end position="313"/>
    </location>
</feature>
<dbReference type="PANTHER" id="PTHR32322:SF9">
    <property type="entry name" value="AMINO-ACID METABOLITE EFFLUX PUMP-RELATED"/>
    <property type="match status" value="1"/>
</dbReference>
<dbReference type="PANTHER" id="PTHR32322">
    <property type="entry name" value="INNER MEMBRANE TRANSPORTER"/>
    <property type="match status" value="1"/>
</dbReference>
<dbReference type="SUPFAM" id="SSF103481">
    <property type="entry name" value="Multidrug resistance efflux transporter EmrE"/>
    <property type="match status" value="2"/>
</dbReference>
<dbReference type="GeneID" id="300115043"/>
<feature type="transmembrane region" description="Helical" evidence="7">
    <location>
        <begin position="125"/>
        <end position="144"/>
    </location>
</feature>
<feature type="transmembrane region" description="Helical" evidence="7">
    <location>
        <begin position="65"/>
        <end position="86"/>
    </location>
</feature>
<dbReference type="InterPro" id="IPR037185">
    <property type="entry name" value="EmrE-like"/>
</dbReference>
<feature type="transmembrane region" description="Helical" evidence="7">
    <location>
        <begin position="268"/>
        <end position="289"/>
    </location>
</feature>
<feature type="transmembrane region" description="Helical" evidence="7">
    <location>
        <begin position="210"/>
        <end position="230"/>
    </location>
</feature>
<sequence length="313" mass="32006">MRVRIGAQFVALACAWGASFLFIKIGLEGLTPAQVVWGRLVLGAVALCVVMAVTRGRIPRGPGVWLRLSVVSVLLCVVPFLLFSWAEQHLDSGMASILNATTPLLTLAVGAVAPAGERLGRRGTAGLLAGFAGVLVLIGPSGLAGGQLTAVLACLGATSCYGVAFVYLRRYVTPLGLPAVSVAFVQVVIGAALMLVATPWLAQTAPRIDARITVAMVALGALSTGLAYLWNANIVQAWGAVNASAVTYLTPVVGVTAGVLLLGEQLTWNQPLGAALVVAGIVAAHGGPVRGRHTKEEREAAQPVAEAGAGRPG</sequence>
<evidence type="ECO:0000256" key="1">
    <source>
        <dbReference type="ARBA" id="ARBA00004141"/>
    </source>
</evidence>
<gene>
    <name evidence="9" type="ORF">D0C37_12695</name>
</gene>
<evidence type="ECO:0000256" key="2">
    <source>
        <dbReference type="ARBA" id="ARBA00007362"/>
    </source>
</evidence>
<dbReference type="GO" id="GO:0016020">
    <property type="term" value="C:membrane"/>
    <property type="evidence" value="ECO:0007669"/>
    <property type="project" value="UniProtKB-SubCell"/>
</dbReference>
<dbReference type="Pfam" id="PF00892">
    <property type="entry name" value="EamA"/>
    <property type="match status" value="2"/>
</dbReference>
<dbReference type="EMBL" id="CP031742">
    <property type="protein sequence ID" value="AXQ55371.1"/>
    <property type="molecule type" value="Genomic_DNA"/>
</dbReference>
<dbReference type="KEGG" id="sky:D0C37_12695"/>
<feature type="domain" description="EamA" evidence="8">
    <location>
        <begin position="149"/>
        <end position="282"/>
    </location>
</feature>
<keyword evidence="3 7" id="KW-0812">Transmembrane</keyword>
<feature type="transmembrane region" description="Helical" evidence="7">
    <location>
        <begin position="175"/>
        <end position="198"/>
    </location>
</feature>
<feature type="transmembrane region" description="Helical" evidence="7">
    <location>
        <begin position="237"/>
        <end position="262"/>
    </location>
</feature>
<feature type="domain" description="EamA" evidence="8">
    <location>
        <begin position="9"/>
        <end position="138"/>
    </location>
</feature>
<evidence type="ECO:0000256" key="4">
    <source>
        <dbReference type="ARBA" id="ARBA00022989"/>
    </source>
</evidence>
<feature type="transmembrane region" description="Helical" evidence="7">
    <location>
        <begin position="92"/>
        <end position="113"/>
    </location>
</feature>
<dbReference type="InterPro" id="IPR000620">
    <property type="entry name" value="EamA_dom"/>
</dbReference>
<dbReference type="AlphaFoldDB" id="A0A385DC02"/>
<evidence type="ECO:0000256" key="6">
    <source>
        <dbReference type="SAM" id="MobiDB-lite"/>
    </source>
</evidence>
<keyword evidence="5 7" id="KW-0472">Membrane</keyword>
<name>A0A385DC02_9ACTN</name>
<protein>
    <submittedName>
        <fullName evidence="9">DMT family transporter</fullName>
    </submittedName>
</protein>